<sequence length="429" mass="48503">MKEYDIRFRSLSNDVRHLEIHMPERETASCIVFVKTGSRNETGPGEAGISHALEHKIYAGSKKRLGTERGLAVDRLGANESANTEKEYTEYYINLHSDYVPNALELLSEIFVRPTFPRGLLKIENKVIVGEIKDYRDDYPSTIQEQFEGLLFDKTNMAKPILGTVASVTSQTRKQLMDYMKRWYKGGNIMVALVGNVRRTGKLVEKYFGKLPPGPTELFEGTAGYGKLRRRVATKDTDQTYFVFGVPALPLGHEDYYAMRIIEIILGGHQVLDERTVQSSKIFEEVRSKRGLAYEISTSSFSGSDTGYIAVGGSVQPRNLHKTLEVVKKEMFDFASTVTREEVMRAKQFFRDYLTTQLDNPNSTAELLGVPALLLNKVERPSEMFEKIDAVNLKNVRDLASKLLVPEEARLAVLGPFDDELRRVPKSQL</sequence>
<evidence type="ECO:0000259" key="3">
    <source>
        <dbReference type="Pfam" id="PF05193"/>
    </source>
</evidence>
<dbReference type="GO" id="GO:0046872">
    <property type="term" value="F:metal ion binding"/>
    <property type="evidence" value="ECO:0007669"/>
    <property type="project" value="InterPro"/>
</dbReference>
<dbReference type="InterPro" id="IPR011249">
    <property type="entry name" value="Metalloenz_LuxS/M16"/>
</dbReference>
<evidence type="ECO:0000259" key="2">
    <source>
        <dbReference type="Pfam" id="PF00675"/>
    </source>
</evidence>
<name>A0A0G1QP64_9BACT</name>
<dbReference type="Pfam" id="PF05193">
    <property type="entry name" value="Peptidase_M16_C"/>
    <property type="match status" value="1"/>
</dbReference>
<dbReference type="InterPro" id="IPR050361">
    <property type="entry name" value="MPP/UQCRC_Complex"/>
</dbReference>
<evidence type="ECO:0000256" key="1">
    <source>
        <dbReference type="ARBA" id="ARBA00007261"/>
    </source>
</evidence>
<comment type="similarity">
    <text evidence="1">Belongs to the peptidase M16 family.</text>
</comment>
<organism evidence="4 5">
    <name type="scientific">Candidatus Woesebacteria bacterium GW2011_GWB1_45_5</name>
    <dbReference type="NCBI Taxonomy" id="1618581"/>
    <lineage>
        <taxon>Bacteria</taxon>
        <taxon>Candidatus Woeseibacteriota</taxon>
    </lineage>
</organism>
<evidence type="ECO:0000313" key="4">
    <source>
        <dbReference type="EMBL" id="KKU10435.1"/>
    </source>
</evidence>
<protein>
    <submittedName>
        <fullName evidence="4">Processing peptidase</fullName>
    </submittedName>
</protein>
<accession>A0A0G1QP64</accession>
<dbReference type="SUPFAM" id="SSF63411">
    <property type="entry name" value="LuxS/MPP-like metallohydrolase"/>
    <property type="match status" value="2"/>
</dbReference>
<dbReference type="Gene3D" id="3.30.830.10">
    <property type="entry name" value="Metalloenzyme, LuxS/M16 peptidase-like"/>
    <property type="match status" value="2"/>
</dbReference>
<gene>
    <name evidence="4" type="ORF">UX13_C0012G0019</name>
</gene>
<dbReference type="InterPro" id="IPR011765">
    <property type="entry name" value="Pept_M16_N"/>
</dbReference>
<dbReference type="EMBL" id="LCLA01000012">
    <property type="protein sequence ID" value="KKU10435.1"/>
    <property type="molecule type" value="Genomic_DNA"/>
</dbReference>
<proteinExistence type="inferred from homology"/>
<dbReference type="AlphaFoldDB" id="A0A0G1QP64"/>
<dbReference type="Proteomes" id="UP000034329">
    <property type="component" value="Unassembled WGS sequence"/>
</dbReference>
<dbReference type="PANTHER" id="PTHR11851">
    <property type="entry name" value="METALLOPROTEASE"/>
    <property type="match status" value="1"/>
</dbReference>
<dbReference type="InterPro" id="IPR007863">
    <property type="entry name" value="Peptidase_M16_C"/>
</dbReference>
<comment type="caution">
    <text evidence="4">The sequence shown here is derived from an EMBL/GenBank/DDBJ whole genome shotgun (WGS) entry which is preliminary data.</text>
</comment>
<feature type="domain" description="Peptidase M16 C-terminal" evidence="3">
    <location>
        <begin position="172"/>
        <end position="348"/>
    </location>
</feature>
<evidence type="ECO:0000313" key="5">
    <source>
        <dbReference type="Proteomes" id="UP000034329"/>
    </source>
</evidence>
<feature type="domain" description="Peptidase M16 N-terminal" evidence="2">
    <location>
        <begin position="21"/>
        <end position="164"/>
    </location>
</feature>
<dbReference type="PANTHER" id="PTHR11851:SF49">
    <property type="entry name" value="MITOCHONDRIAL-PROCESSING PEPTIDASE SUBUNIT ALPHA"/>
    <property type="match status" value="1"/>
</dbReference>
<reference evidence="4 5" key="1">
    <citation type="journal article" date="2015" name="Nature">
        <title>rRNA introns, odd ribosomes, and small enigmatic genomes across a large radiation of phyla.</title>
        <authorList>
            <person name="Brown C.T."/>
            <person name="Hug L.A."/>
            <person name="Thomas B.C."/>
            <person name="Sharon I."/>
            <person name="Castelle C.J."/>
            <person name="Singh A."/>
            <person name="Wilkins M.J."/>
            <person name="Williams K.H."/>
            <person name="Banfield J.F."/>
        </authorList>
    </citation>
    <scope>NUCLEOTIDE SEQUENCE [LARGE SCALE GENOMIC DNA]</scope>
</reference>
<dbReference type="Pfam" id="PF00675">
    <property type="entry name" value="Peptidase_M16"/>
    <property type="match status" value="1"/>
</dbReference>